<dbReference type="EMBL" id="BMCM01000004">
    <property type="protein sequence ID" value="GGD83216.1"/>
    <property type="molecule type" value="Genomic_DNA"/>
</dbReference>
<accession>A0ABQ1RUG2</accession>
<evidence type="ECO:0000313" key="2">
    <source>
        <dbReference type="EMBL" id="GGD83216.1"/>
    </source>
</evidence>
<organism evidence="2 3">
    <name type="scientific">Microbacterium murale</name>
    <dbReference type="NCBI Taxonomy" id="1081040"/>
    <lineage>
        <taxon>Bacteria</taxon>
        <taxon>Bacillati</taxon>
        <taxon>Actinomycetota</taxon>
        <taxon>Actinomycetes</taxon>
        <taxon>Micrococcales</taxon>
        <taxon>Microbacteriaceae</taxon>
        <taxon>Microbacterium</taxon>
    </lineage>
</organism>
<proteinExistence type="predicted"/>
<gene>
    <name evidence="2" type="ORF">GCM10007269_27590</name>
</gene>
<dbReference type="InterPro" id="IPR011050">
    <property type="entry name" value="Pectin_lyase_fold/virulence"/>
</dbReference>
<evidence type="ECO:0000313" key="3">
    <source>
        <dbReference type="Proteomes" id="UP000629365"/>
    </source>
</evidence>
<comment type="caution">
    <text evidence="2">The sequence shown here is derived from an EMBL/GenBank/DDBJ whole genome shotgun (WGS) entry which is preliminary data.</text>
</comment>
<sequence length="548" mass="56755">MTNRLVAVDDADYRLPEPVLGALASDMIDEGNTLGAQLSTTFARGVSVESFGAKGDGVTDDTAAVQAAIDSGESVYFPPGTYVVSGLTVRSGMRLYGSSRSSDVTGAGRSRLRTLSGTMFLSPAYTWGVVCQDLTFDSFTGGGHIFTGKYSQSKFDSCAFTQYNDGFSAFDIVGWIDVLSVNCSYTHTLTATVPTFKGVTSTGELAQSTFTSCRFTHTGNYGIWLEGQNGSIPISFAIRDVNFEIPVGGAVKLLSCRNVVIENCGLWDFHDGGATRDLVYIGKSATVGAESNSITVENLIRDASDAPEAGVVDIRVAPASATNVNVIECRHQTSGRLAVDMGSVTGRVTGGRVTVTNGGLTTNNAAPFPGRRLGARLPLACYPAAMTYGVSAVSMLPDAWRFMPLTLDRPIALSGLAVILGTAAASGTAAMRFGLWSIDSTGRPSTLVIDFGALATLDLTGATAERTMSFATQTIAAGDYFVGCAWSGTATTHPSLVGFAGTHPSISSNAASTTTSAYTQAVSGATTPSAPSTALAPAAGIAVWGINA</sequence>
<protein>
    <recommendedName>
        <fullName evidence="1">Rhamnogalacturonase A/B/Epimerase-like pectate lyase domain-containing protein</fullName>
    </recommendedName>
</protein>
<dbReference type="InterPro" id="IPR024535">
    <property type="entry name" value="RHGA/B-epi-like_pectate_lyase"/>
</dbReference>
<dbReference type="Pfam" id="PF12708">
    <property type="entry name" value="Pect-lyase_RHGA_epim"/>
    <property type="match status" value="1"/>
</dbReference>
<feature type="domain" description="Rhamnogalacturonase A/B/Epimerase-like pectate lyase" evidence="1">
    <location>
        <begin position="46"/>
        <end position="265"/>
    </location>
</feature>
<name>A0ABQ1RUG2_9MICO</name>
<keyword evidence="3" id="KW-1185">Reference proteome</keyword>
<evidence type="ECO:0000259" key="1">
    <source>
        <dbReference type="Pfam" id="PF12708"/>
    </source>
</evidence>
<dbReference type="RefSeq" id="WP_188437145.1">
    <property type="nucleotide sequence ID" value="NZ_BMCM01000004.1"/>
</dbReference>
<dbReference type="InterPro" id="IPR012334">
    <property type="entry name" value="Pectin_lyas_fold"/>
</dbReference>
<reference evidence="3" key="1">
    <citation type="journal article" date="2019" name="Int. J. Syst. Evol. Microbiol.">
        <title>The Global Catalogue of Microorganisms (GCM) 10K type strain sequencing project: providing services to taxonomists for standard genome sequencing and annotation.</title>
        <authorList>
            <consortium name="The Broad Institute Genomics Platform"/>
            <consortium name="The Broad Institute Genome Sequencing Center for Infectious Disease"/>
            <person name="Wu L."/>
            <person name="Ma J."/>
        </authorList>
    </citation>
    <scope>NUCLEOTIDE SEQUENCE [LARGE SCALE GENOMIC DNA]</scope>
    <source>
        <strain evidence="3">CCM 7640</strain>
    </source>
</reference>
<dbReference type="Proteomes" id="UP000629365">
    <property type="component" value="Unassembled WGS sequence"/>
</dbReference>
<dbReference type="SUPFAM" id="SSF51126">
    <property type="entry name" value="Pectin lyase-like"/>
    <property type="match status" value="1"/>
</dbReference>
<dbReference type="Gene3D" id="2.160.20.10">
    <property type="entry name" value="Single-stranded right-handed beta-helix, Pectin lyase-like"/>
    <property type="match status" value="1"/>
</dbReference>